<dbReference type="EMBL" id="FNHW01000001">
    <property type="protein sequence ID" value="SDM84346.1"/>
    <property type="molecule type" value="Genomic_DNA"/>
</dbReference>
<evidence type="ECO:0000313" key="9">
    <source>
        <dbReference type="EMBL" id="SDM84346.1"/>
    </source>
</evidence>
<keyword evidence="6 8" id="KW-1133">Transmembrane helix</keyword>
<keyword evidence="10" id="KW-1185">Reference proteome</keyword>
<proteinExistence type="inferred from homology"/>
<protein>
    <submittedName>
        <fullName evidence="9">Spore germination protein KB</fullName>
    </submittedName>
</protein>
<dbReference type="Proteomes" id="UP000199544">
    <property type="component" value="Unassembled WGS sequence"/>
</dbReference>
<dbReference type="NCBIfam" id="TIGR00912">
    <property type="entry name" value="2A0309"/>
    <property type="match status" value="1"/>
</dbReference>
<organism evidence="9 10">
    <name type="scientific">Fictibacillus solisalsi</name>
    <dbReference type="NCBI Taxonomy" id="459525"/>
    <lineage>
        <taxon>Bacteria</taxon>
        <taxon>Bacillati</taxon>
        <taxon>Bacillota</taxon>
        <taxon>Bacilli</taxon>
        <taxon>Bacillales</taxon>
        <taxon>Fictibacillaceae</taxon>
        <taxon>Fictibacillus</taxon>
    </lineage>
</organism>
<dbReference type="STRING" id="459525.SAMN04488137_2200"/>
<evidence type="ECO:0000256" key="8">
    <source>
        <dbReference type="SAM" id="Phobius"/>
    </source>
</evidence>
<dbReference type="OrthoDB" id="2078716at2"/>
<feature type="transmembrane region" description="Helical" evidence="8">
    <location>
        <begin position="218"/>
        <end position="240"/>
    </location>
</feature>
<accession>A0A1G9WJJ9</accession>
<evidence type="ECO:0000256" key="2">
    <source>
        <dbReference type="ARBA" id="ARBA00007998"/>
    </source>
</evidence>
<evidence type="ECO:0000256" key="5">
    <source>
        <dbReference type="ARBA" id="ARBA00022692"/>
    </source>
</evidence>
<reference evidence="10" key="1">
    <citation type="submission" date="2016-10" db="EMBL/GenBank/DDBJ databases">
        <authorList>
            <person name="Varghese N."/>
            <person name="Submissions S."/>
        </authorList>
    </citation>
    <scope>NUCLEOTIDE SEQUENCE [LARGE SCALE GENOMIC DNA]</scope>
    <source>
        <strain evidence="10">CGMCC 1.6854</strain>
    </source>
</reference>
<dbReference type="InterPro" id="IPR004761">
    <property type="entry name" value="Spore_GerAB"/>
</dbReference>
<dbReference type="PANTHER" id="PTHR34975">
    <property type="entry name" value="SPORE GERMINATION PROTEIN A2"/>
    <property type="match status" value="1"/>
</dbReference>
<feature type="transmembrane region" description="Helical" evidence="8">
    <location>
        <begin position="81"/>
        <end position="101"/>
    </location>
</feature>
<feature type="transmembrane region" description="Helical" evidence="8">
    <location>
        <begin position="334"/>
        <end position="357"/>
    </location>
</feature>
<comment type="similarity">
    <text evidence="2">Belongs to the amino acid-polyamine-organocation (APC) superfamily. Spore germination protein (SGP) (TC 2.A.3.9) family.</text>
</comment>
<feature type="transmembrane region" description="Helical" evidence="8">
    <location>
        <begin position="184"/>
        <end position="206"/>
    </location>
</feature>
<keyword evidence="4" id="KW-0309">Germination</keyword>
<evidence type="ECO:0000256" key="7">
    <source>
        <dbReference type="ARBA" id="ARBA00023136"/>
    </source>
</evidence>
<sequence length="370" mass="41754">MIEKGKISSFQMALIMYPTIEATALLTVPGITGTYAERDMWISPILGSINGFFTVFILYQLHKLYPKETIIQYSEHIVGRVLGKILGFIYLFFLLHIGSIILREYSTFVSVSFLQTTPPSVIIGGMVLVCAFAVRGGIEVLGRTANLFVPILFLLPIIAAILLLKDFDPKHMLPIMEHGMMPSVMGAAAPQAWFGETFLITMILPFLSDRDKGMKWSLILVVTIMVNFVITNLLAVFLFGGTASGYTFPLFTAIRYITISTFFEHLESVTIAIWITGIFIKISMFYYALVIGTSQWLKLSDYRPIVFPFGFLLTVLGCQWVAPNFEELNHFLVTIYPFYGSLLMTLIPALFLLIAVIRKKKRKKNFVKNM</sequence>
<keyword evidence="5 8" id="KW-0812">Transmembrane</keyword>
<dbReference type="GO" id="GO:0016020">
    <property type="term" value="C:membrane"/>
    <property type="evidence" value="ECO:0007669"/>
    <property type="project" value="UniProtKB-SubCell"/>
</dbReference>
<gene>
    <name evidence="9" type="ORF">SAMN04488137_2200</name>
</gene>
<feature type="transmembrane region" description="Helical" evidence="8">
    <location>
        <begin position="305"/>
        <end position="322"/>
    </location>
</feature>
<dbReference type="RefSeq" id="WP_090234511.1">
    <property type="nucleotide sequence ID" value="NZ_FNHW01000001.1"/>
</dbReference>
<evidence type="ECO:0000256" key="4">
    <source>
        <dbReference type="ARBA" id="ARBA00022544"/>
    </source>
</evidence>
<evidence type="ECO:0000313" key="10">
    <source>
        <dbReference type="Proteomes" id="UP000199544"/>
    </source>
</evidence>
<dbReference type="PANTHER" id="PTHR34975:SF2">
    <property type="entry name" value="SPORE GERMINATION PROTEIN A2"/>
    <property type="match status" value="1"/>
</dbReference>
<evidence type="ECO:0000256" key="3">
    <source>
        <dbReference type="ARBA" id="ARBA00022448"/>
    </source>
</evidence>
<keyword evidence="3" id="KW-0813">Transport</keyword>
<feature type="transmembrane region" description="Helical" evidence="8">
    <location>
        <begin position="121"/>
        <end position="138"/>
    </location>
</feature>
<feature type="transmembrane region" description="Helical" evidence="8">
    <location>
        <begin position="12"/>
        <end position="35"/>
    </location>
</feature>
<feature type="transmembrane region" description="Helical" evidence="8">
    <location>
        <begin position="145"/>
        <end position="164"/>
    </location>
</feature>
<feature type="transmembrane region" description="Helical" evidence="8">
    <location>
        <begin position="41"/>
        <end position="61"/>
    </location>
</feature>
<evidence type="ECO:0000256" key="1">
    <source>
        <dbReference type="ARBA" id="ARBA00004141"/>
    </source>
</evidence>
<keyword evidence="7 8" id="KW-0472">Membrane</keyword>
<name>A0A1G9WJJ9_9BACL</name>
<dbReference type="AlphaFoldDB" id="A0A1G9WJJ9"/>
<dbReference type="Pfam" id="PF03845">
    <property type="entry name" value="Spore_permease"/>
    <property type="match status" value="1"/>
</dbReference>
<feature type="transmembrane region" description="Helical" evidence="8">
    <location>
        <begin position="271"/>
        <end position="293"/>
    </location>
</feature>
<dbReference type="GO" id="GO:0009847">
    <property type="term" value="P:spore germination"/>
    <property type="evidence" value="ECO:0007669"/>
    <property type="project" value="InterPro"/>
</dbReference>
<comment type="subcellular location">
    <subcellularLocation>
        <location evidence="1">Membrane</location>
        <topology evidence="1">Multi-pass membrane protein</topology>
    </subcellularLocation>
</comment>
<evidence type="ECO:0000256" key="6">
    <source>
        <dbReference type="ARBA" id="ARBA00022989"/>
    </source>
</evidence>